<evidence type="ECO:0000313" key="2">
    <source>
        <dbReference type="Proteomes" id="UP000606786"/>
    </source>
</evidence>
<dbReference type="EMBL" id="CAJHJT010000056">
    <property type="protein sequence ID" value="CAD7011401.1"/>
    <property type="molecule type" value="Genomic_DNA"/>
</dbReference>
<protein>
    <submittedName>
        <fullName evidence="1">(Mediterranean fruit fly) hypothetical protein</fullName>
    </submittedName>
</protein>
<accession>A0A811V8X6</accession>
<proteinExistence type="predicted"/>
<sequence>MGKLPQSRGTTEVCRRVWVRRPRNSGGAAQPLCEVHLESKRRRRRTKTLNGAGPLTYSSNQQVFVPATSSYATIMDRVRKWGFRYDGGKDPLGFIERVEE</sequence>
<keyword evidence="2" id="KW-1185">Reference proteome</keyword>
<organism evidence="1 2">
    <name type="scientific">Ceratitis capitata</name>
    <name type="common">Mediterranean fruit fly</name>
    <name type="synonym">Tephritis capitata</name>
    <dbReference type="NCBI Taxonomy" id="7213"/>
    <lineage>
        <taxon>Eukaryota</taxon>
        <taxon>Metazoa</taxon>
        <taxon>Ecdysozoa</taxon>
        <taxon>Arthropoda</taxon>
        <taxon>Hexapoda</taxon>
        <taxon>Insecta</taxon>
        <taxon>Pterygota</taxon>
        <taxon>Neoptera</taxon>
        <taxon>Endopterygota</taxon>
        <taxon>Diptera</taxon>
        <taxon>Brachycera</taxon>
        <taxon>Muscomorpha</taxon>
        <taxon>Tephritoidea</taxon>
        <taxon>Tephritidae</taxon>
        <taxon>Ceratitis</taxon>
        <taxon>Ceratitis</taxon>
    </lineage>
</organism>
<dbReference type="Proteomes" id="UP000606786">
    <property type="component" value="Unassembled WGS sequence"/>
</dbReference>
<reference evidence="1" key="1">
    <citation type="submission" date="2020-11" db="EMBL/GenBank/DDBJ databases">
        <authorList>
            <person name="Whitehead M."/>
        </authorList>
    </citation>
    <scope>NUCLEOTIDE SEQUENCE</scope>
    <source>
        <strain evidence="1">EGII</strain>
    </source>
</reference>
<name>A0A811V8X6_CERCA</name>
<dbReference type="AlphaFoldDB" id="A0A811V8X6"/>
<gene>
    <name evidence="1" type="ORF">CCAP1982_LOCUS19501</name>
</gene>
<comment type="caution">
    <text evidence="1">The sequence shown here is derived from an EMBL/GenBank/DDBJ whole genome shotgun (WGS) entry which is preliminary data.</text>
</comment>
<evidence type="ECO:0000313" key="1">
    <source>
        <dbReference type="EMBL" id="CAD7011401.1"/>
    </source>
</evidence>